<accession>A0A8E2WAQ9</accession>
<dbReference type="EMBL" id="QGGH01000011">
    <property type="protein sequence ID" value="PWJ88365.1"/>
    <property type="molecule type" value="Genomic_DNA"/>
</dbReference>
<dbReference type="Proteomes" id="UP000245631">
    <property type="component" value="Unassembled WGS sequence"/>
</dbReference>
<dbReference type="GeneID" id="61054865"/>
<organism evidence="1 2">
    <name type="scientific">Rhizobium loti</name>
    <name type="common">Mesorhizobium loti</name>
    <dbReference type="NCBI Taxonomy" id="381"/>
    <lineage>
        <taxon>Bacteria</taxon>
        <taxon>Pseudomonadati</taxon>
        <taxon>Pseudomonadota</taxon>
        <taxon>Alphaproteobacteria</taxon>
        <taxon>Hyphomicrobiales</taxon>
        <taxon>Phyllobacteriaceae</taxon>
        <taxon>Mesorhizobium</taxon>
    </lineage>
</organism>
<evidence type="ECO:0000313" key="1">
    <source>
        <dbReference type="EMBL" id="PWJ88365.1"/>
    </source>
</evidence>
<evidence type="ECO:0000313" key="2">
    <source>
        <dbReference type="Proteomes" id="UP000245631"/>
    </source>
</evidence>
<protein>
    <submittedName>
        <fullName evidence="1">Uncharacterized protein</fullName>
    </submittedName>
</protein>
<proteinExistence type="predicted"/>
<dbReference type="RefSeq" id="WP_109670385.1">
    <property type="nucleotide sequence ID" value="NZ_QGGH01000011.1"/>
</dbReference>
<comment type="caution">
    <text evidence="1">The sequence shown here is derived from an EMBL/GenBank/DDBJ whole genome shotgun (WGS) entry which is preliminary data.</text>
</comment>
<sequence length="95" mass="10371">MTWGPKDKDAIRDFGIDWTADIGESTIAASTWLLNSETWAGGGDLVKVASSFTDTNTTVRISGGVEGTTYLITNHIVMSDGEEDDFSQKLKIKER</sequence>
<gene>
    <name evidence="1" type="ORF">C8D77_11187</name>
</gene>
<dbReference type="AlphaFoldDB" id="A0A8E2WAQ9"/>
<dbReference type="Pfam" id="PF23148">
    <property type="entry name" value="Gp77"/>
    <property type="match status" value="1"/>
</dbReference>
<dbReference type="InterPro" id="IPR056928">
    <property type="entry name" value="Gp77-like"/>
</dbReference>
<reference evidence="1 2" key="1">
    <citation type="submission" date="2018-05" db="EMBL/GenBank/DDBJ databases">
        <title>Genomic Encyclopedia of Type Strains, Phase IV (KMG-IV): sequencing the most valuable type-strain genomes for metagenomic binning, comparative biology and taxonomic classification.</title>
        <authorList>
            <person name="Goeker M."/>
        </authorList>
    </citation>
    <scope>NUCLEOTIDE SEQUENCE [LARGE SCALE GENOMIC DNA]</scope>
    <source>
        <strain evidence="1 2">DSM 2626</strain>
    </source>
</reference>
<name>A0A8E2WAQ9_RHILI</name>